<dbReference type="EMBL" id="FMAY01000002">
    <property type="protein sequence ID" value="SCB85431.1"/>
    <property type="molecule type" value="Genomic_DNA"/>
</dbReference>
<sequence length="150" mass="16634">MHFDTPTRQRWMATLARSTPEILRARMRTLGLAPEYEQIRAPQTGLVQIQARMGATGDRFFPGDATLTRAVVQLAGGQLGFSWVLGRDKGHAERCAVCDALLQDPTHYQTLMETLIAPLEADHAARIDARQAEVNASRVDFFTLVRGDNA</sequence>
<gene>
    <name evidence="1" type="ORF">GA0061071_102129</name>
</gene>
<dbReference type="GO" id="GO:0019634">
    <property type="term" value="P:organic phosphonate metabolic process"/>
    <property type="evidence" value="ECO:0007669"/>
    <property type="project" value="InterPro"/>
</dbReference>
<dbReference type="AlphaFoldDB" id="A0A1C3ZT14"/>
<dbReference type="RefSeq" id="WP_088237248.1">
    <property type="nucleotide sequence ID" value="NZ_FMAY01000002.1"/>
</dbReference>
<reference evidence="2" key="1">
    <citation type="submission" date="2016-08" db="EMBL/GenBank/DDBJ databases">
        <authorList>
            <person name="Varghese N."/>
            <person name="Submissions Spin"/>
        </authorList>
    </citation>
    <scope>NUCLEOTIDE SEQUENCE [LARGE SCALE GENOMIC DNA]</scope>
    <source>
        <strain evidence="2">REICA_082</strain>
    </source>
</reference>
<dbReference type="InterPro" id="IPR009609">
    <property type="entry name" value="Phosphonate_metab_PhnG"/>
</dbReference>
<name>A0A1C3ZT14_9ENTR</name>
<keyword evidence="2" id="KW-1185">Reference proteome</keyword>
<organism evidence="1 2">
    <name type="scientific">Kosakonia oryzendophytica</name>
    <dbReference type="NCBI Taxonomy" id="1005665"/>
    <lineage>
        <taxon>Bacteria</taxon>
        <taxon>Pseudomonadati</taxon>
        <taxon>Pseudomonadota</taxon>
        <taxon>Gammaproteobacteria</taxon>
        <taxon>Enterobacterales</taxon>
        <taxon>Enterobacteriaceae</taxon>
        <taxon>Kosakonia</taxon>
    </lineage>
</organism>
<dbReference type="OrthoDB" id="530475at2"/>
<proteinExistence type="predicted"/>
<dbReference type="Proteomes" id="UP000198975">
    <property type="component" value="Unassembled WGS sequence"/>
</dbReference>
<protein>
    <submittedName>
        <fullName evidence="1">Methylphosphonate degradation complex, subunit phnG</fullName>
    </submittedName>
</protein>
<evidence type="ECO:0000313" key="1">
    <source>
        <dbReference type="EMBL" id="SCB85431.1"/>
    </source>
</evidence>
<accession>A0A1C3ZT14</accession>
<dbReference type="GO" id="GO:0015716">
    <property type="term" value="P:organic phosphonate transport"/>
    <property type="evidence" value="ECO:0007669"/>
    <property type="project" value="InterPro"/>
</dbReference>
<evidence type="ECO:0000313" key="2">
    <source>
        <dbReference type="Proteomes" id="UP000198975"/>
    </source>
</evidence>
<dbReference type="NCBIfam" id="TIGR03293">
    <property type="entry name" value="PhnG_redo"/>
    <property type="match status" value="1"/>
</dbReference>
<dbReference type="Pfam" id="PF06754">
    <property type="entry name" value="PhnG"/>
    <property type="match status" value="1"/>
</dbReference>